<dbReference type="Gene3D" id="3.30.429.10">
    <property type="entry name" value="Macrophage Migration Inhibitory Factor"/>
    <property type="match status" value="1"/>
</dbReference>
<keyword evidence="5" id="KW-1185">Reference proteome</keyword>
<name>A0A964T4J8_9HYPH</name>
<comment type="caution">
    <text evidence="4">The sequence shown here is derived from an EMBL/GenBank/DDBJ whole genome shotgun (WGS) entry which is preliminary data.</text>
</comment>
<accession>A0A964T4J8</accession>
<dbReference type="SUPFAM" id="SSF55331">
    <property type="entry name" value="Tautomerase/MIF"/>
    <property type="match status" value="1"/>
</dbReference>
<dbReference type="PANTHER" id="PTHR35530">
    <property type="entry name" value="TAUTOMERASE-RELATED"/>
    <property type="match status" value="1"/>
</dbReference>
<dbReference type="AlphaFoldDB" id="A0A964T4J8"/>
<evidence type="ECO:0000313" key="5">
    <source>
        <dbReference type="Proteomes" id="UP000773614"/>
    </source>
</evidence>
<evidence type="ECO:0000259" key="3">
    <source>
        <dbReference type="Pfam" id="PF01361"/>
    </source>
</evidence>
<evidence type="ECO:0000256" key="2">
    <source>
        <dbReference type="ARBA" id="ARBA00023235"/>
    </source>
</evidence>
<reference evidence="4" key="1">
    <citation type="submission" date="2019-03" db="EMBL/GenBank/DDBJ databases">
        <title>Afifella sp. nov., isolated from activated sludge.</title>
        <authorList>
            <person name="Li Q."/>
            <person name="Liu Y."/>
        </authorList>
    </citation>
    <scope>NUCLEOTIDE SEQUENCE</scope>
    <source>
        <strain evidence="4">L72</strain>
    </source>
</reference>
<dbReference type="GO" id="GO:0016853">
    <property type="term" value="F:isomerase activity"/>
    <property type="evidence" value="ECO:0007669"/>
    <property type="project" value="UniProtKB-KW"/>
</dbReference>
<dbReference type="RefSeq" id="WP_161140735.1">
    <property type="nucleotide sequence ID" value="NZ_SPKJ01000036.1"/>
</dbReference>
<comment type="similarity">
    <text evidence="1">Belongs to the 4-oxalocrotonate tautomerase family.</text>
</comment>
<organism evidence="4 5">
    <name type="scientific">Propylenella binzhouense</name>
    <dbReference type="NCBI Taxonomy" id="2555902"/>
    <lineage>
        <taxon>Bacteria</taxon>
        <taxon>Pseudomonadati</taxon>
        <taxon>Pseudomonadota</taxon>
        <taxon>Alphaproteobacteria</taxon>
        <taxon>Hyphomicrobiales</taxon>
        <taxon>Propylenellaceae</taxon>
        <taxon>Propylenella</taxon>
    </lineage>
</organism>
<dbReference type="EMBL" id="SPKJ01000036">
    <property type="protein sequence ID" value="MYZ48386.1"/>
    <property type="molecule type" value="Genomic_DNA"/>
</dbReference>
<dbReference type="PANTHER" id="PTHR35530:SF1">
    <property type="entry name" value="2-HYDROXYMUCONATE TAUTOMERASE"/>
    <property type="match status" value="1"/>
</dbReference>
<protein>
    <submittedName>
        <fullName evidence="4">4-oxalocrotonate tautomerase</fullName>
    </submittedName>
</protein>
<gene>
    <name evidence="4" type="ORF">E4O86_11775</name>
</gene>
<dbReference type="Pfam" id="PF01361">
    <property type="entry name" value="Tautomerase"/>
    <property type="match status" value="1"/>
</dbReference>
<proteinExistence type="inferred from homology"/>
<feature type="domain" description="4-oxalocrotonate tautomerase-like" evidence="3">
    <location>
        <begin position="2"/>
        <end position="52"/>
    </location>
</feature>
<dbReference type="OrthoDB" id="8098375at2"/>
<evidence type="ECO:0000256" key="1">
    <source>
        <dbReference type="ARBA" id="ARBA00006723"/>
    </source>
</evidence>
<dbReference type="InterPro" id="IPR004370">
    <property type="entry name" value="4-OT-like_dom"/>
</dbReference>
<dbReference type="InterPro" id="IPR014347">
    <property type="entry name" value="Tautomerase/MIF_sf"/>
</dbReference>
<evidence type="ECO:0000313" key="4">
    <source>
        <dbReference type="EMBL" id="MYZ48386.1"/>
    </source>
</evidence>
<keyword evidence="2" id="KW-0413">Isomerase</keyword>
<dbReference type="Proteomes" id="UP000773614">
    <property type="component" value="Unassembled WGS sequence"/>
</dbReference>
<sequence length="61" mass="6562">MPEVVVYAIAGRNAEQKKALMKDITDAVVKNFNAAPDSVTVSIIETPKTDKAKGGIPFSER</sequence>